<reference evidence="1" key="1">
    <citation type="submission" date="2023-10" db="EMBL/GenBank/DDBJ databases">
        <title>Genome assemblies of two species of porcelain crab, Petrolisthes cinctipes and Petrolisthes manimaculis (Anomura: Porcellanidae).</title>
        <authorList>
            <person name="Angst P."/>
        </authorList>
    </citation>
    <scope>NUCLEOTIDE SEQUENCE</scope>
    <source>
        <strain evidence="1">PB745_01</strain>
        <tissue evidence="1">Gill</tissue>
    </source>
</reference>
<organism evidence="1 2">
    <name type="scientific">Petrolisthes cinctipes</name>
    <name type="common">Flat porcelain crab</name>
    <dbReference type="NCBI Taxonomy" id="88211"/>
    <lineage>
        <taxon>Eukaryota</taxon>
        <taxon>Metazoa</taxon>
        <taxon>Ecdysozoa</taxon>
        <taxon>Arthropoda</taxon>
        <taxon>Crustacea</taxon>
        <taxon>Multicrustacea</taxon>
        <taxon>Malacostraca</taxon>
        <taxon>Eumalacostraca</taxon>
        <taxon>Eucarida</taxon>
        <taxon>Decapoda</taxon>
        <taxon>Pleocyemata</taxon>
        <taxon>Anomura</taxon>
        <taxon>Galatheoidea</taxon>
        <taxon>Porcellanidae</taxon>
        <taxon>Petrolisthes</taxon>
    </lineage>
</organism>
<dbReference type="Proteomes" id="UP001286313">
    <property type="component" value="Unassembled WGS sequence"/>
</dbReference>
<evidence type="ECO:0000313" key="1">
    <source>
        <dbReference type="EMBL" id="KAK3850838.1"/>
    </source>
</evidence>
<gene>
    <name evidence="1" type="ORF">Pcinc_042479</name>
</gene>
<protein>
    <submittedName>
        <fullName evidence="1">Uncharacterized protein</fullName>
    </submittedName>
</protein>
<comment type="caution">
    <text evidence="1">The sequence shown here is derived from an EMBL/GenBank/DDBJ whole genome shotgun (WGS) entry which is preliminary data.</text>
</comment>
<proteinExistence type="predicted"/>
<dbReference type="EMBL" id="JAWQEG010008174">
    <property type="protein sequence ID" value="KAK3850838.1"/>
    <property type="molecule type" value="Genomic_DNA"/>
</dbReference>
<sequence>MVEVSGVMQQLGTVVVVGGRGEAVVVVTPASPALPPRRKSAGSWVREKMVSPGLQRRGSLALLKQPVVTALLGVRRSRARSLSKVSHEVLMLM</sequence>
<name>A0AAE1BIC9_PETCI</name>
<keyword evidence="2" id="KW-1185">Reference proteome</keyword>
<evidence type="ECO:0000313" key="2">
    <source>
        <dbReference type="Proteomes" id="UP001286313"/>
    </source>
</evidence>
<accession>A0AAE1BIC9</accession>
<dbReference type="AlphaFoldDB" id="A0AAE1BIC9"/>